<dbReference type="Pfam" id="PF07859">
    <property type="entry name" value="Abhydrolase_3"/>
    <property type="match status" value="1"/>
</dbReference>
<evidence type="ECO:0000313" key="7">
    <source>
        <dbReference type="Proteomes" id="UP000807306"/>
    </source>
</evidence>
<dbReference type="PANTHER" id="PTHR48081">
    <property type="entry name" value="AB HYDROLASE SUPERFAMILY PROTEIN C4A8.06C"/>
    <property type="match status" value="1"/>
</dbReference>
<sequence>MSSWFFSSSKPAQAVPIIKQPKSPCSPTASLAHYETGTTPPSARVDPKFKLQPRRRMRLWDYCMLGPIIAAKATEVTSDVLAHHIWGPRRKTWGIEMTIITSLARGADRHSAFVDIGTLRMLMGLGGLVPLPSDALVTPVTFRVKKRNLMGILANFDAKEDGMRELSGEWVVGRKTWQRMQTEWKASSRADLASKSDAGAHSTPPKKKELVVLYIHGGAYYLSSAAVQRIITIPLAKYTDSRVFAIDYRLAPESCFPGPLHDVVTGYLRLVEELHIPPENVIVSGDSAGGGLALALLMYLRDNSYPLPAGGILMSPWVDLSMSCESWERNAPYDVIMCPQADNHMNPIALYLGEGTEEYLTHPYASPLFGDFKGLPPLLIQAGDCEVLQDEITLLAHKARSAGVEVIHELYEDAVHVFHAYPFVDSSRKAFESMRSFVRFFLPQSQARSPQMLGATTEQHLEREIENDRSVVVNGDGAELSSSQEEVENFGKESKMINTDGSEDDTSWVRTPAWSNVPLGSDRLSLDSQTSDWSQPTTSQPSSPADSCLSFSSPSASFISSTASSSLSSIPRRIQSTSSLVAKFALHFTQAKEASPCPTPPPTAHPSSSHAPNPFHLFGGPLISFPPPKERLHKRSQSTNYSGPLSMTGSAVFQQEQAQHPSPKKRRQSLSNSLSMSSRKKSTKFQDRTNATPATGDSGSQTPT</sequence>
<reference evidence="6" key="1">
    <citation type="submission" date="2020-11" db="EMBL/GenBank/DDBJ databases">
        <authorList>
            <consortium name="DOE Joint Genome Institute"/>
            <person name="Ahrendt S."/>
            <person name="Riley R."/>
            <person name="Andreopoulos W."/>
            <person name="Labutti K."/>
            <person name="Pangilinan J."/>
            <person name="Ruiz-Duenas F.J."/>
            <person name="Barrasa J.M."/>
            <person name="Sanchez-Garcia M."/>
            <person name="Camarero S."/>
            <person name="Miyauchi S."/>
            <person name="Serrano A."/>
            <person name="Linde D."/>
            <person name="Babiker R."/>
            <person name="Drula E."/>
            <person name="Ayuso-Fernandez I."/>
            <person name="Pacheco R."/>
            <person name="Padilla G."/>
            <person name="Ferreira P."/>
            <person name="Barriuso J."/>
            <person name="Kellner H."/>
            <person name="Castanera R."/>
            <person name="Alfaro M."/>
            <person name="Ramirez L."/>
            <person name="Pisabarro A.G."/>
            <person name="Kuo A."/>
            <person name="Tritt A."/>
            <person name="Lipzen A."/>
            <person name="He G."/>
            <person name="Yan M."/>
            <person name="Ng V."/>
            <person name="Cullen D."/>
            <person name="Martin F."/>
            <person name="Rosso M.-N."/>
            <person name="Henrissat B."/>
            <person name="Hibbett D."/>
            <person name="Martinez A.T."/>
            <person name="Grigoriev I.V."/>
        </authorList>
    </citation>
    <scope>NUCLEOTIDE SEQUENCE</scope>
    <source>
        <strain evidence="6">CBS 506.95</strain>
    </source>
</reference>
<dbReference type="InterPro" id="IPR033140">
    <property type="entry name" value="Lipase_GDXG_put_SER_AS"/>
</dbReference>
<evidence type="ECO:0000313" key="6">
    <source>
        <dbReference type="EMBL" id="KAF9531897.1"/>
    </source>
</evidence>
<feature type="region of interest" description="Disordered" evidence="4">
    <location>
        <begin position="592"/>
        <end position="704"/>
    </location>
</feature>
<dbReference type="GO" id="GO:0016787">
    <property type="term" value="F:hydrolase activity"/>
    <property type="evidence" value="ECO:0007669"/>
    <property type="project" value="UniProtKB-KW"/>
</dbReference>
<protein>
    <submittedName>
        <fullName evidence="6">Alpha/Beta hydrolase protein</fullName>
    </submittedName>
</protein>
<dbReference type="SUPFAM" id="SSF53474">
    <property type="entry name" value="alpha/beta-Hydrolases"/>
    <property type="match status" value="1"/>
</dbReference>
<dbReference type="OrthoDB" id="408631at2759"/>
<dbReference type="PANTHER" id="PTHR48081:SF26">
    <property type="entry name" value="ALPHA_BETA HYDROLASE FOLD-3 DOMAIN-CONTAINING PROTEIN"/>
    <property type="match status" value="1"/>
</dbReference>
<organism evidence="6 7">
    <name type="scientific">Crepidotus variabilis</name>
    <dbReference type="NCBI Taxonomy" id="179855"/>
    <lineage>
        <taxon>Eukaryota</taxon>
        <taxon>Fungi</taxon>
        <taxon>Dikarya</taxon>
        <taxon>Basidiomycota</taxon>
        <taxon>Agaricomycotina</taxon>
        <taxon>Agaricomycetes</taxon>
        <taxon>Agaricomycetidae</taxon>
        <taxon>Agaricales</taxon>
        <taxon>Agaricineae</taxon>
        <taxon>Crepidotaceae</taxon>
        <taxon>Crepidotus</taxon>
    </lineage>
</organism>
<feature type="compositionally biased region" description="Low complexity" evidence="4">
    <location>
        <begin position="527"/>
        <end position="548"/>
    </location>
</feature>
<dbReference type="AlphaFoldDB" id="A0A9P6EN83"/>
<feature type="domain" description="Alpha/beta hydrolase fold-3" evidence="5">
    <location>
        <begin position="212"/>
        <end position="419"/>
    </location>
</feature>
<dbReference type="InterPro" id="IPR050300">
    <property type="entry name" value="GDXG_lipolytic_enzyme"/>
</dbReference>
<feature type="region of interest" description="Disordered" evidence="4">
    <location>
        <begin position="18"/>
        <end position="44"/>
    </location>
</feature>
<feature type="active site" evidence="3">
    <location>
        <position position="287"/>
    </location>
</feature>
<dbReference type="InterPro" id="IPR029058">
    <property type="entry name" value="AB_hydrolase_fold"/>
</dbReference>
<dbReference type="EMBL" id="MU157833">
    <property type="protein sequence ID" value="KAF9531897.1"/>
    <property type="molecule type" value="Genomic_DNA"/>
</dbReference>
<feature type="compositionally biased region" description="Low complexity" evidence="4">
    <location>
        <begin position="605"/>
        <end position="614"/>
    </location>
</feature>
<evidence type="ECO:0000256" key="2">
    <source>
        <dbReference type="ARBA" id="ARBA00022801"/>
    </source>
</evidence>
<accession>A0A9P6EN83</accession>
<dbReference type="Gene3D" id="3.40.50.1820">
    <property type="entry name" value="alpha/beta hydrolase"/>
    <property type="match status" value="1"/>
</dbReference>
<dbReference type="FunFam" id="3.40.50.1820:FF:000252">
    <property type="entry name" value="Related to calmodulin-dependent protein kinase"/>
    <property type="match status" value="1"/>
</dbReference>
<feature type="compositionally biased region" description="Polar residues" evidence="4">
    <location>
        <begin position="637"/>
        <end position="660"/>
    </location>
</feature>
<feature type="region of interest" description="Disordered" evidence="4">
    <location>
        <begin position="477"/>
        <end position="548"/>
    </location>
</feature>
<feature type="compositionally biased region" description="Polar residues" evidence="4">
    <location>
        <begin position="688"/>
        <end position="704"/>
    </location>
</feature>
<dbReference type="Proteomes" id="UP000807306">
    <property type="component" value="Unassembled WGS sequence"/>
</dbReference>
<dbReference type="InterPro" id="IPR013094">
    <property type="entry name" value="AB_hydrolase_3"/>
</dbReference>
<evidence type="ECO:0000256" key="3">
    <source>
        <dbReference type="PROSITE-ProRule" id="PRU10038"/>
    </source>
</evidence>
<gene>
    <name evidence="6" type="ORF">CPB83DRAFT_914117</name>
</gene>
<dbReference type="PROSITE" id="PS01174">
    <property type="entry name" value="LIPASE_GDXG_SER"/>
    <property type="match status" value="1"/>
</dbReference>
<keyword evidence="2 6" id="KW-0378">Hydrolase</keyword>
<evidence type="ECO:0000259" key="5">
    <source>
        <dbReference type="Pfam" id="PF07859"/>
    </source>
</evidence>
<evidence type="ECO:0000256" key="4">
    <source>
        <dbReference type="SAM" id="MobiDB-lite"/>
    </source>
</evidence>
<comment type="similarity">
    <text evidence="1">Belongs to the 'GDXG' lipolytic enzyme family.</text>
</comment>
<name>A0A9P6EN83_9AGAR</name>
<proteinExistence type="inferred from homology"/>
<evidence type="ECO:0000256" key="1">
    <source>
        <dbReference type="ARBA" id="ARBA00010515"/>
    </source>
</evidence>
<keyword evidence="7" id="KW-1185">Reference proteome</keyword>
<comment type="caution">
    <text evidence="6">The sequence shown here is derived from an EMBL/GenBank/DDBJ whole genome shotgun (WGS) entry which is preliminary data.</text>
</comment>